<protein>
    <submittedName>
        <fullName evidence="3">Uncharacterized protein</fullName>
    </submittedName>
</protein>
<sequence length="80" mass="9491">MIPRIYNGARWEQTPAGEYELRITHFRALIIDRGGWFQWELYRNDNELFGENNPIENGMGLTLPKAQFAIELSIHDRENR</sequence>
<evidence type="ECO:0000313" key="1">
    <source>
        <dbReference type="EMBL" id="CAB4179143.1"/>
    </source>
</evidence>
<evidence type="ECO:0000313" key="3">
    <source>
        <dbReference type="EMBL" id="CAB4189416.1"/>
    </source>
</evidence>
<dbReference type="EMBL" id="LR797495">
    <property type="protein sequence ID" value="CAB4220527.1"/>
    <property type="molecule type" value="Genomic_DNA"/>
</dbReference>
<dbReference type="EMBL" id="LR798420">
    <property type="protein sequence ID" value="CAB5230561.1"/>
    <property type="molecule type" value="Genomic_DNA"/>
</dbReference>
<proteinExistence type="predicted"/>
<name>A0A6J5R3X0_9CAUD</name>
<dbReference type="EMBL" id="LR797444">
    <property type="protein sequence ID" value="CAB4217153.1"/>
    <property type="molecule type" value="Genomic_DNA"/>
</dbReference>
<accession>A0A6J5R3X0</accession>
<dbReference type="EMBL" id="LR797136">
    <property type="protein sequence ID" value="CAB4189416.1"/>
    <property type="molecule type" value="Genomic_DNA"/>
</dbReference>
<evidence type="ECO:0000313" key="4">
    <source>
        <dbReference type="EMBL" id="CAB4217153.1"/>
    </source>
</evidence>
<evidence type="ECO:0000313" key="2">
    <source>
        <dbReference type="EMBL" id="CAB4185201.1"/>
    </source>
</evidence>
<dbReference type="EMBL" id="LR797077">
    <property type="protein sequence ID" value="CAB4185201.1"/>
    <property type="molecule type" value="Genomic_DNA"/>
</dbReference>
<evidence type="ECO:0000313" key="5">
    <source>
        <dbReference type="EMBL" id="CAB4220527.1"/>
    </source>
</evidence>
<reference evidence="3" key="1">
    <citation type="submission" date="2020-05" db="EMBL/GenBank/DDBJ databases">
        <authorList>
            <person name="Chiriac C."/>
            <person name="Salcher M."/>
            <person name="Ghai R."/>
            <person name="Kavagutti S V."/>
        </authorList>
    </citation>
    <scope>NUCLEOTIDE SEQUENCE</scope>
</reference>
<organism evidence="3">
    <name type="scientific">uncultured Caudovirales phage</name>
    <dbReference type="NCBI Taxonomy" id="2100421"/>
    <lineage>
        <taxon>Viruses</taxon>
        <taxon>Duplodnaviria</taxon>
        <taxon>Heunggongvirae</taxon>
        <taxon>Uroviricota</taxon>
        <taxon>Caudoviricetes</taxon>
        <taxon>Peduoviridae</taxon>
        <taxon>Maltschvirus</taxon>
        <taxon>Maltschvirus maltsch</taxon>
    </lineage>
</organism>
<evidence type="ECO:0000313" key="6">
    <source>
        <dbReference type="EMBL" id="CAB5230561.1"/>
    </source>
</evidence>
<dbReference type="EMBL" id="LR796972">
    <property type="protein sequence ID" value="CAB4179143.1"/>
    <property type="molecule type" value="Genomic_DNA"/>
</dbReference>
<gene>
    <name evidence="1" type="ORF">UFOVP1029_36</name>
    <name evidence="2" type="ORF">UFOVP1129_36</name>
    <name evidence="3" type="ORF">UFOVP1188_36</name>
    <name evidence="4" type="ORF">UFOVP1490_11</name>
    <name evidence="6" type="ORF">UFOVP1576_36</name>
    <name evidence="5" type="ORF">UFOVP1633_36</name>
</gene>